<proteinExistence type="predicted"/>
<dbReference type="NCBIfam" id="TIGR04131">
    <property type="entry name" value="Bac_Flav_CTERM"/>
    <property type="match status" value="1"/>
</dbReference>
<dbReference type="AlphaFoldDB" id="A0A4Q9H9K4"/>
<feature type="domain" description="Alginate lyase" evidence="3">
    <location>
        <begin position="88"/>
        <end position="285"/>
    </location>
</feature>
<sequence length="1073" mass="113104">MRLTFIKRAKVPLVVFVFLLMGILHAQAQLVHPGILFNAASLDRIKKDATTERQPWAATYAKLLAYNDLNYVQGAVYAVVRRQSGEPISDASNALSAQSQRAYRCAILWKITGNPQYATIAKTILNSWSGTLQGFSGNGAKLAAAWFGFGLVNAAEILRYTNSGWSTADILQAESMFRDVIYPVIKDFQLGLAGNWDTAITKTMMGIGIFINDAAIYTKGRNFFTSRPGNGNYPNANGTLYNYIYPTTGQCFESGRDQNHTQMGIGGLAEACEIGYNQNTDLYGFYSNRLLLGTEYTAKYNLGYSVPYTTNHYGSEISPDERGEFLPFYELVYNHYVNRLGMSGEPVKYTKMVVEKIRQDNGGESGTAILLGYGSLLFNEYVFKYVPAAGDYRTTQLSSSMGSPSQFEVFTNGNWVPATTALGLTTNLLIRNGQSAVVAGTRNLNNLIVGEGDGAVLRAQINANVVSALTIVEPGNLSSIPALSFVNGGQAAGSTSAVATITKVKVTGADINNRGSGYTSASITFSGGGGSGAAATAVVSGGKIIDIVITSSGSDYTSIPIMSVTGNGTEAAVSAKVGITQVSISSGGTGYTKAPTVIAGTFLKVSNTVALSVANDVFFQRGSSVYTAPVSTGVASTGILNVSGNLIAEDTVNCISVDHDNTISSLTVNFNNGSDNIGFMGGNVTFNALGVEAGNTHKLKLGAVMNIAGAITLNGTGIVDATNGTIGFVNASPSTSIARTVAANTFKNAALNKMVINSTAGVTLNPVLTIGKLDMQKGLLNIPETSALIVSSVSGGSSTSYINTMSSASSGEIAEVKITGLTTAQGDIPLGNGGNYLPVRITPPKDAVFKFTMSVLTGLTTNGLPDGGVVADKSQFVNASYHVIRTSGEGDYTFRVGFPASLKGSGFTPSSPFGISKYNGNSWLPVIGSGNYGLNTATATFDTNGLRHRVQIGGAQPLNFATATHASGFTESKAINLIVPEDLVKIKATNIMSPNGDGINDKWVIDNIDLYPNNEVKVFDKAGRFIYGKKGYDNSWEGTLNGVPLAEGTYYYIVDFGTSRPRFTGFITITGPE</sequence>
<dbReference type="EMBL" id="SIXF01000023">
    <property type="protein sequence ID" value="TBO40446.1"/>
    <property type="molecule type" value="Genomic_DNA"/>
</dbReference>
<dbReference type="InterPro" id="IPR026341">
    <property type="entry name" value="T9SS_type_B"/>
</dbReference>
<dbReference type="GO" id="GO:0042597">
    <property type="term" value="C:periplasmic space"/>
    <property type="evidence" value="ECO:0007669"/>
    <property type="project" value="InterPro"/>
</dbReference>
<gene>
    <name evidence="4" type="ORF">EYS08_18890</name>
</gene>
<evidence type="ECO:0000313" key="4">
    <source>
        <dbReference type="EMBL" id="TBO40446.1"/>
    </source>
</evidence>
<comment type="caution">
    <text evidence="4">The sequence shown here is derived from an EMBL/GenBank/DDBJ whole genome shotgun (WGS) entry which is preliminary data.</text>
</comment>
<protein>
    <submittedName>
        <fullName evidence="4">T9SS type B sorting domain-containing protein</fullName>
    </submittedName>
</protein>
<dbReference type="RefSeq" id="WP_131031581.1">
    <property type="nucleotide sequence ID" value="NZ_SIXF01000023.1"/>
</dbReference>
<dbReference type="InterPro" id="IPR008929">
    <property type="entry name" value="Chondroitin_lyas"/>
</dbReference>
<dbReference type="SUPFAM" id="SSF48230">
    <property type="entry name" value="Chondroitin AC/alginate lyase"/>
    <property type="match status" value="1"/>
</dbReference>
<dbReference type="GO" id="GO:0016829">
    <property type="term" value="F:lyase activity"/>
    <property type="evidence" value="ECO:0007669"/>
    <property type="project" value="UniProtKB-KW"/>
</dbReference>
<evidence type="ECO:0000313" key="5">
    <source>
        <dbReference type="Proteomes" id="UP000291819"/>
    </source>
</evidence>
<reference evidence="4 5" key="1">
    <citation type="submission" date="2019-02" db="EMBL/GenBank/DDBJ databases">
        <title>Pedobacter kyonggii whole genome sequence analysis.</title>
        <authorList>
            <person name="Dahal R.H."/>
        </authorList>
    </citation>
    <scope>NUCLEOTIDE SEQUENCE [LARGE SCALE GENOMIC DNA]</scope>
    <source>
        <strain evidence="4 5">K-4-11-1</strain>
    </source>
</reference>
<evidence type="ECO:0000259" key="3">
    <source>
        <dbReference type="Pfam" id="PF05426"/>
    </source>
</evidence>
<dbReference type="Proteomes" id="UP000291819">
    <property type="component" value="Unassembled WGS sequence"/>
</dbReference>
<keyword evidence="5" id="KW-1185">Reference proteome</keyword>
<evidence type="ECO:0000256" key="2">
    <source>
        <dbReference type="ARBA" id="ARBA00023239"/>
    </source>
</evidence>
<keyword evidence="1" id="KW-0732">Signal</keyword>
<accession>A0A4Q9H9K4</accession>
<dbReference type="InterPro" id="IPR008397">
    <property type="entry name" value="Alginate_lyase_dom"/>
</dbReference>
<dbReference type="Pfam" id="PF05426">
    <property type="entry name" value="Alginate_lyase"/>
    <property type="match status" value="1"/>
</dbReference>
<organism evidence="4 5">
    <name type="scientific">Pedobacter kyonggii</name>
    <dbReference type="NCBI Taxonomy" id="1926871"/>
    <lineage>
        <taxon>Bacteria</taxon>
        <taxon>Pseudomonadati</taxon>
        <taxon>Bacteroidota</taxon>
        <taxon>Sphingobacteriia</taxon>
        <taxon>Sphingobacteriales</taxon>
        <taxon>Sphingobacteriaceae</taxon>
        <taxon>Pedobacter</taxon>
    </lineage>
</organism>
<name>A0A4Q9H9K4_9SPHI</name>
<keyword evidence="2" id="KW-0456">Lyase</keyword>
<dbReference type="Gene3D" id="1.50.10.100">
    <property type="entry name" value="Chondroitin AC/alginate lyase"/>
    <property type="match status" value="1"/>
</dbReference>
<dbReference type="OrthoDB" id="9765926at2"/>
<evidence type="ECO:0000256" key="1">
    <source>
        <dbReference type="ARBA" id="ARBA00022729"/>
    </source>
</evidence>
<dbReference type="Pfam" id="PF13585">
    <property type="entry name" value="CHU_C"/>
    <property type="match status" value="1"/>
</dbReference>